<sequence length="115" mass="13426">MELRYHPDDSAVNPKTFQLQIRSNAHLMEQLCKCGPVLKFIELVLEDTSMNCRIYYEFMVLKSYQMRGEIGFCIEDHLLPDSLYRTLDDVKLRYKSSQVQSFANVYGKITVDSTC</sequence>
<accession>A0A2P5CBS2</accession>
<reference evidence="2" key="1">
    <citation type="submission" date="2016-06" db="EMBL/GenBank/DDBJ databases">
        <title>Parallel loss of symbiosis genes in relatives of nitrogen-fixing non-legume Parasponia.</title>
        <authorList>
            <person name="Van Velzen R."/>
            <person name="Holmer R."/>
            <person name="Bu F."/>
            <person name="Rutten L."/>
            <person name="Van Zeijl A."/>
            <person name="Liu W."/>
            <person name="Santuari L."/>
            <person name="Cao Q."/>
            <person name="Sharma T."/>
            <person name="Shen D."/>
            <person name="Roswanjaya Y."/>
            <person name="Wardhani T."/>
            <person name="Kalhor M.S."/>
            <person name="Jansen J."/>
            <person name="Van den Hoogen J."/>
            <person name="Gungor B."/>
            <person name="Hartog M."/>
            <person name="Hontelez J."/>
            <person name="Verver J."/>
            <person name="Yang W.-C."/>
            <person name="Schijlen E."/>
            <person name="Repin R."/>
            <person name="Schilthuizen M."/>
            <person name="Schranz E."/>
            <person name="Heidstra R."/>
            <person name="Miyata K."/>
            <person name="Fedorova E."/>
            <person name="Kohlen W."/>
            <person name="Bisseling T."/>
            <person name="Smit S."/>
            <person name="Geurts R."/>
        </authorList>
    </citation>
    <scope>NUCLEOTIDE SEQUENCE [LARGE SCALE GENOMIC DNA]</scope>
    <source>
        <strain evidence="2">cv. WU1-14</strain>
    </source>
</reference>
<organism evidence="1 2">
    <name type="scientific">Parasponia andersonii</name>
    <name type="common">Sponia andersonii</name>
    <dbReference type="NCBI Taxonomy" id="3476"/>
    <lineage>
        <taxon>Eukaryota</taxon>
        <taxon>Viridiplantae</taxon>
        <taxon>Streptophyta</taxon>
        <taxon>Embryophyta</taxon>
        <taxon>Tracheophyta</taxon>
        <taxon>Spermatophyta</taxon>
        <taxon>Magnoliopsida</taxon>
        <taxon>eudicotyledons</taxon>
        <taxon>Gunneridae</taxon>
        <taxon>Pentapetalae</taxon>
        <taxon>rosids</taxon>
        <taxon>fabids</taxon>
        <taxon>Rosales</taxon>
        <taxon>Cannabaceae</taxon>
        <taxon>Parasponia</taxon>
    </lineage>
</organism>
<proteinExistence type="predicted"/>
<protein>
    <submittedName>
        <fullName evidence="1">Uncharacterized protein</fullName>
    </submittedName>
</protein>
<keyword evidence="2" id="KW-1185">Reference proteome</keyword>
<comment type="caution">
    <text evidence="1">The sequence shown here is derived from an EMBL/GenBank/DDBJ whole genome shotgun (WGS) entry which is preliminary data.</text>
</comment>
<evidence type="ECO:0000313" key="1">
    <source>
        <dbReference type="EMBL" id="PON58477.1"/>
    </source>
</evidence>
<name>A0A2P5CBS2_PARAD</name>
<dbReference type="Proteomes" id="UP000237105">
    <property type="component" value="Unassembled WGS sequence"/>
</dbReference>
<dbReference type="AlphaFoldDB" id="A0A2P5CBS2"/>
<evidence type="ECO:0000313" key="2">
    <source>
        <dbReference type="Proteomes" id="UP000237105"/>
    </source>
</evidence>
<gene>
    <name evidence="1" type="ORF">PanWU01x14_166890</name>
</gene>
<dbReference type="EMBL" id="JXTB01000149">
    <property type="protein sequence ID" value="PON58477.1"/>
    <property type="molecule type" value="Genomic_DNA"/>
</dbReference>